<dbReference type="InterPro" id="IPR035931">
    <property type="entry name" value="YlxR-like_sf"/>
</dbReference>
<proteinExistence type="predicted"/>
<dbReference type="RefSeq" id="WP_220559397.1">
    <property type="nucleotide sequence ID" value="NZ_CP074133.1"/>
</dbReference>
<dbReference type="Proteomes" id="UP000676079">
    <property type="component" value="Chromosome"/>
</dbReference>
<dbReference type="PANTHER" id="PTHR34215">
    <property type="entry name" value="BLL0784 PROTEIN"/>
    <property type="match status" value="1"/>
</dbReference>
<gene>
    <name evidence="2" type="ORF">KGD84_06750</name>
</gene>
<organism evidence="2 3">
    <name type="scientific">Nocardiopsis changdeensis</name>
    <dbReference type="NCBI Taxonomy" id="2831969"/>
    <lineage>
        <taxon>Bacteria</taxon>
        <taxon>Bacillati</taxon>
        <taxon>Actinomycetota</taxon>
        <taxon>Actinomycetes</taxon>
        <taxon>Streptosporangiales</taxon>
        <taxon>Nocardiopsidaceae</taxon>
        <taxon>Nocardiopsis</taxon>
    </lineage>
</organism>
<dbReference type="Gene3D" id="3.30.1230.10">
    <property type="entry name" value="YlxR-like"/>
    <property type="match status" value="1"/>
</dbReference>
<evidence type="ECO:0000313" key="2">
    <source>
        <dbReference type="EMBL" id="QUX24016.1"/>
    </source>
</evidence>
<evidence type="ECO:0000313" key="3">
    <source>
        <dbReference type="Proteomes" id="UP000676079"/>
    </source>
</evidence>
<name>A0ABX8BPD3_9ACTN</name>
<protein>
    <submittedName>
        <fullName evidence="2">YlxR family protein</fullName>
    </submittedName>
</protein>
<sequence>MVAEDGPDRPTRTCVGCRSRAVQSDLVRMVAEGTAVIPDVRGRRPGRGAYLHDDRRCLEAAERRRVWSRAFRRGPGDGGWDVSRVEALFGVTPHDPPADPSR</sequence>
<dbReference type="InterPro" id="IPR037465">
    <property type="entry name" value="YlxR"/>
</dbReference>
<dbReference type="EMBL" id="CP074133">
    <property type="protein sequence ID" value="QUX24016.1"/>
    <property type="molecule type" value="Genomic_DNA"/>
</dbReference>
<keyword evidence="3" id="KW-1185">Reference proteome</keyword>
<feature type="domain" description="YlxR" evidence="1">
    <location>
        <begin position="12"/>
        <end position="73"/>
    </location>
</feature>
<dbReference type="PANTHER" id="PTHR34215:SF1">
    <property type="entry name" value="YLXR DOMAIN-CONTAINING PROTEIN"/>
    <property type="match status" value="1"/>
</dbReference>
<dbReference type="InterPro" id="IPR007393">
    <property type="entry name" value="YlxR_dom"/>
</dbReference>
<reference evidence="2 3" key="1">
    <citation type="submission" date="2021-05" db="EMBL/GenBank/DDBJ databases">
        <title>Direct Submission.</title>
        <authorList>
            <person name="Li K."/>
            <person name="Gao J."/>
        </authorList>
    </citation>
    <scope>NUCLEOTIDE SEQUENCE [LARGE SCALE GENOMIC DNA]</scope>
    <source>
        <strain evidence="2 3">Mg02</strain>
    </source>
</reference>
<accession>A0ABX8BPD3</accession>
<dbReference type="Pfam" id="PF04296">
    <property type="entry name" value="YlxR"/>
    <property type="match status" value="1"/>
</dbReference>
<evidence type="ECO:0000259" key="1">
    <source>
        <dbReference type="Pfam" id="PF04296"/>
    </source>
</evidence>
<dbReference type="SUPFAM" id="SSF64376">
    <property type="entry name" value="YlxR-like"/>
    <property type="match status" value="1"/>
</dbReference>